<gene>
    <name evidence="10" type="ORF">GCM10007932_34390</name>
</gene>
<name>A0AAV5NV34_9VIBR</name>
<keyword evidence="10" id="KW-0418">Kinase</keyword>
<protein>
    <recommendedName>
        <fullName evidence="2">histidine kinase</fullName>
        <ecNumber evidence="2">2.7.13.3</ecNumber>
    </recommendedName>
</protein>
<dbReference type="Proteomes" id="UP001156690">
    <property type="component" value="Unassembled WGS sequence"/>
</dbReference>
<keyword evidence="4" id="KW-0378">Hydrolase</keyword>
<evidence type="ECO:0000256" key="4">
    <source>
        <dbReference type="ARBA" id="ARBA00022801"/>
    </source>
</evidence>
<dbReference type="SUPFAM" id="SSF52172">
    <property type="entry name" value="CheY-like"/>
    <property type="match status" value="1"/>
</dbReference>
<dbReference type="Gene3D" id="3.30.565.10">
    <property type="entry name" value="Histidine kinase-like ATPase, C-terminal domain"/>
    <property type="match status" value="1"/>
</dbReference>
<reference evidence="11" key="1">
    <citation type="journal article" date="2019" name="Int. J. Syst. Evol. Microbiol.">
        <title>The Global Catalogue of Microorganisms (GCM) 10K type strain sequencing project: providing services to taxonomists for standard genome sequencing and annotation.</title>
        <authorList>
            <consortium name="The Broad Institute Genomics Platform"/>
            <consortium name="The Broad Institute Genome Sequencing Center for Infectious Disease"/>
            <person name="Wu L."/>
            <person name="Ma J."/>
        </authorList>
    </citation>
    <scope>NUCLEOTIDE SEQUENCE [LARGE SCALE GENOMIC DNA]</scope>
    <source>
        <strain evidence="11">NBRC 15640</strain>
    </source>
</reference>
<evidence type="ECO:0000313" key="10">
    <source>
        <dbReference type="EMBL" id="GLQ74078.1"/>
    </source>
</evidence>
<dbReference type="PROSITE" id="PS50110">
    <property type="entry name" value="RESPONSE_REGULATORY"/>
    <property type="match status" value="1"/>
</dbReference>
<evidence type="ECO:0000256" key="6">
    <source>
        <dbReference type="PROSITE-ProRule" id="PRU00169"/>
    </source>
</evidence>
<dbReference type="PROSITE" id="PS50109">
    <property type="entry name" value="HIS_KIN"/>
    <property type="match status" value="1"/>
</dbReference>
<dbReference type="EC" id="2.7.13.3" evidence="2"/>
<dbReference type="GO" id="GO:0016787">
    <property type="term" value="F:hydrolase activity"/>
    <property type="evidence" value="ECO:0007669"/>
    <property type="project" value="UniProtKB-KW"/>
</dbReference>
<dbReference type="InterPro" id="IPR005467">
    <property type="entry name" value="His_kinase_dom"/>
</dbReference>
<feature type="domain" description="Response regulatory" evidence="9">
    <location>
        <begin position="456"/>
        <end position="570"/>
    </location>
</feature>
<dbReference type="SMART" id="SM00387">
    <property type="entry name" value="HATPase_c"/>
    <property type="match status" value="1"/>
</dbReference>
<dbReference type="Pfam" id="PF00072">
    <property type="entry name" value="Response_reg"/>
    <property type="match status" value="1"/>
</dbReference>
<evidence type="ECO:0000259" key="9">
    <source>
        <dbReference type="PROSITE" id="PS50110"/>
    </source>
</evidence>
<comment type="caution">
    <text evidence="10">The sequence shown here is derived from an EMBL/GenBank/DDBJ whole genome shotgun (WGS) entry which is preliminary data.</text>
</comment>
<dbReference type="InterPro" id="IPR003661">
    <property type="entry name" value="HisK_dim/P_dom"/>
</dbReference>
<dbReference type="SUPFAM" id="SSF55874">
    <property type="entry name" value="ATPase domain of HSP90 chaperone/DNA topoisomerase II/histidine kinase"/>
    <property type="match status" value="1"/>
</dbReference>
<dbReference type="PRINTS" id="PR00344">
    <property type="entry name" value="BCTRLSENSOR"/>
</dbReference>
<keyword evidence="5" id="KW-0902">Two-component regulatory system</keyword>
<dbReference type="SMART" id="SM00388">
    <property type="entry name" value="HisKA"/>
    <property type="match status" value="1"/>
</dbReference>
<feature type="modified residue" description="4-aspartylphosphate" evidence="6">
    <location>
        <position position="505"/>
    </location>
</feature>
<dbReference type="EMBL" id="BSNX01000052">
    <property type="protein sequence ID" value="GLQ74078.1"/>
    <property type="molecule type" value="Genomic_DNA"/>
</dbReference>
<dbReference type="PANTHER" id="PTHR45339:SF1">
    <property type="entry name" value="HYBRID SIGNAL TRANSDUCTION HISTIDINE KINASE J"/>
    <property type="match status" value="1"/>
</dbReference>
<sequence>MNSQLELLERKLLREVTARKQAEKLLEEKAIEMYSLNQQLDESLQQAKAQSDAQLLKKQFHEHISRILIRYGRQFLKHAPDEVILNSMVKELCNNELMTSAKVLLLKKDTLGLSTTEFGGLEYHVIPLHVIEQADKFWDGKGVLWWPLMAEGMMVGVLAVNPAPSVDDKGWIENQIALVAELVSSAISRQLILRNAIDERERAEASERATRDFLAMINHELRTPLNGLLGTVELLSDTKLTNEQGKLLNTLDQSGQFLRVIIDDLLDYSKISAGMMQLQEKAFRWSDIQTTLLSIFSNLAKEKRIDFRLDGFDGIPAILIGDTERVKQVFVNLIGNAIKFTESGHVSVNASWECGWLTFYVQDTGCGIDEKDQSNLFQPFIQADISSKRNHEGTGLGLAICKQLISMMQGSIHLKSELGKGTRFDVSLRLPEGDLKDVEPDKLENLAHDETLDTLKVLVVEDLRVNQFVIKKMLKKLGITPVFANNGQEGVDAMSNGHYDVVFMDCRMPVMDGFEATLTLRERNIRVPIVALTAGTTLLERERCLKVGMNDILNKPYTSADLKSALIKWGL</sequence>
<keyword evidence="11" id="KW-1185">Reference proteome</keyword>
<dbReference type="CDD" id="cd17546">
    <property type="entry name" value="REC_hyHK_CKI1_RcsC-like"/>
    <property type="match status" value="1"/>
</dbReference>
<dbReference type="GO" id="GO:0000155">
    <property type="term" value="F:phosphorelay sensor kinase activity"/>
    <property type="evidence" value="ECO:0007669"/>
    <property type="project" value="InterPro"/>
</dbReference>
<dbReference type="CDD" id="cd16922">
    <property type="entry name" value="HATPase_EvgS-ArcB-TorS-like"/>
    <property type="match status" value="1"/>
</dbReference>
<accession>A0AAV5NV34</accession>
<evidence type="ECO:0000256" key="3">
    <source>
        <dbReference type="ARBA" id="ARBA00022553"/>
    </source>
</evidence>
<dbReference type="Gene3D" id="1.10.287.130">
    <property type="match status" value="1"/>
</dbReference>
<dbReference type="PANTHER" id="PTHR45339">
    <property type="entry name" value="HYBRID SIGNAL TRANSDUCTION HISTIDINE KINASE J"/>
    <property type="match status" value="1"/>
</dbReference>
<dbReference type="SUPFAM" id="SSF47384">
    <property type="entry name" value="Homodimeric domain of signal transducing histidine kinase"/>
    <property type="match status" value="1"/>
</dbReference>
<dbReference type="RefSeq" id="WP_126607048.1">
    <property type="nucleotide sequence ID" value="NZ_AP025144.1"/>
</dbReference>
<keyword evidence="7" id="KW-0175">Coiled coil</keyword>
<dbReference type="InterPro" id="IPR036890">
    <property type="entry name" value="HATPase_C_sf"/>
</dbReference>
<dbReference type="InterPro" id="IPR011006">
    <property type="entry name" value="CheY-like_superfamily"/>
</dbReference>
<dbReference type="InterPro" id="IPR036097">
    <property type="entry name" value="HisK_dim/P_sf"/>
</dbReference>
<evidence type="ECO:0000313" key="11">
    <source>
        <dbReference type="Proteomes" id="UP001156690"/>
    </source>
</evidence>
<dbReference type="AlphaFoldDB" id="A0AAV5NV34"/>
<evidence type="ECO:0000256" key="1">
    <source>
        <dbReference type="ARBA" id="ARBA00000085"/>
    </source>
</evidence>
<dbReference type="Pfam" id="PF00512">
    <property type="entry name" value="HisKA"/>
    <property type="match status" value="1"/>
</dbReference>
<evidence type="ECO:0000256" key="7">
    <source>
        <dbReference type="SAM" id="Coils"/>
    </source>
</evidence>
<dbReference type="Pfam" id="PF02518">
    <property type="entry name" value="HATPase_c"/>
    <property type="match status" value="1"/>
</dbReference>
<feature type="coiled-coil region" evidence="7">
    <location>
        <begin position="5"/>
        <end position="39"/>
    </location>
</feature>
<dbReference type="InterPro" id="IPR001789">
    <property type="entry name" value="Sig_transdc_resp-reg_receiver"/>
</dbReference>
<evidence type="ECO:0000256" key="5">
    <source>
        <dbReference type="ARBA" id="ARBA00023012"/>
    </source>
</evidence>
<organism evidence="10 11">
    <name type="scientific">Vibrio penaeicida</name>
    <dbReference type="NCBI Taxonomy" id="104609"/>
    <lineage>
        <taxon>Bacteria</taxon>
        <taxon>Pseudomonadati</taxon>
        <taxon>Pseudomonadota</taxon>
        <taxon>Gammaproteobacteria</taxon>
        <taxon>Vibrionales</taxon>
        <taxon>Vibrionaceae</taxon>
        <taxon>Vibrio</taxon>
    </lineage>
</organism>
<dbReference type="Gene3D" id="3.40.50.2300">
    <property type="match status" value="1"/>
</dbReference>
<comment type="catalytic activity">
    <reaction evidence="1">
        <text>ATP + protein L-histidine = ADP + protein N-phospho-L-histidine.</text>
        <dbReference type="EC" id="2.7.13.3"/>
    </reaction>
</comment>
<dbReference type="InterPro" id="IPR003594">
    <property type="entry name" value="HATPase_dom"/>
</dbReference>
<keyword evidence="10" id="KW-0808">Transferase</keyword>
<dbReference type="InterPro" id="IPR004358">
    <property type="entry name" value="Sig_transdc_His_kin-like_C"/>
</dbReference>
<evidence type="ECO:0000256" key="2">
    <source>
        <dbReference type="ARBA" id="ARBA00012438"/>
    </source>
</evidence>
<dbReference type="SMART" id="SM00448">
    <property type="entry name" value="REC"/>
    <property type="match status" value="1"/>
</dbReference>
<dbReference type="FunFam" id="3.30.565.10:FF:000010">
    <property type="entry name" value="Sensor histidine kinase RcsC"/>
    <property type="match status" value="1"/>
</dbReference>
<dbReference type="CDD" id="cd00082">
    <property type="entry name" value="HisKA"/>
    <property type="match status" value="1"/>
</dbReference>
<keyword evidence="3 6" id="KW-0597">Phosphoprotein</keyword>
<proteinExistence type="predicted"/>
<evidence type="ECO:0000259" key="8">
    <source>
        <dbReference type="PROSITE" id="PS50109"/>
    </source>
</evidence>
<feature type="domain" description="Histidine kinase" evidence="8">
    <location>
        <begin position="216"/>
        <end position="432"/>
    </location>
</feature>